<dbReference type="InterPro" id="IPR014284">
    <property type="entry name" value="RNA_pol_sigma-70_dom"/>
</dbReference>
<dbReference type="InterPro" id="IPR013324">
    <property type="entry name" value="RNA_pol_sigma_r3/r4-like"/>
</dbReference>
<proteinExistence type="inferred from homology"/>
<dbReference type="NCBIfam" id="TIGR02937">
    <property type="entry name" value="sigma70-ECF"/>
    <property type="match status" value="1"/>
</dbReference>
<evidence type="ECO:0000259" key="5">
    <source>
        <dbReference type="SMART" id="SM00421"/>
    </source>
</evidence>
<dbReference type="AlphaFoldDB" id="A0A1H7Q673"/>
<dbReference type="InterPro" id="IPR036388">
    <property type="entry name" value="WH-like_DNA-bd_sf"/>
</dbReference>
<dbReference type="PANTHER" id="PTHR43133:SF46">
    <property type="entry name" value="RNA POLYMERASE SIGMA-70 FACTOR ECF SUBFAMILY"/>
    <property type="match status" value="1"/>
</dbReference>
<keyword evidence="4" id="KW-0804">Transcription</keyword>
<dbReference type="InterPro" id="IPR013249">
    <property type="entry name" value="RNA_pol_sigma70_r4_t2"/>
</dbReference>
<dbReference type="NCBIfam" id="TIGR02985">
    <property type="entry name" value="Sig70_bacteroi1"/>
    <property type="match status" value="1"/>
</dbReference>
<dbReference type="InterPro" id="IPR039425">
    <property type="entry name" value="RNA_pol_sigma-70-like"/>
</dbReference>
<gene>
    <name evidence="6" type="ORF">SAMN05421740_105201</name>
</gene>
<keyword evidence="2" id="KW-0805">Transcription regulation</keyword>
<name>A0A1H7Q673_9SPHI</name>
<reference evidence="7" key="1">
    <citation type="submission" date="2016-10" db="EMBL/GenBank/DDBJ databases">
        <authorList>
            <person name="Varghese N."/>
            <person name="Submissions S."/>
        </authorList>
    </citation>
    <scope>NUCLEOTIDE SEQUENCE [LARGE SCALE GENOMIC DNA]</scope>
    <source>
        <strain evidence="7">Jip14</strain>
    </source>
</reference>
<evidence type="ECO:0000313" key="6">
    <source>
        <dbReference type="EMBL" id="SEL43493.1"/>
    </source>
</evidence>
<dbReference type="GO" id="GO:0016987">
    <property type="term" value="F:sigma factor activity"/>
    <property type="evidence" value="ECO:0007669"/>
    <property type="project" value="UniProtKB-KW"/>
</dbReference>
<evidence type="ECO:0000256" key="4">
    <source>
        <dbReference type="ARBA" id="ARBA00023163"/>
    </source>
</evidence>
<dbReference type="Pfam" id="PF08281">
    <property type="entry name" value="Sigma70_r4_2"/>
    <property type="match status" value="1"/>
</dbReference>
<evidence type="ECO:0000256" key="3">
    <source>
        <dbReference type="ARBA" id="ARBA00023082"/>
    </source>
</evidence>
<dbReference type="InterPro" id="IPR000792">
    <property type="entry name" value="Tscrpt_reg_LuxR_C"/>
</dbReference>
<accession>A0A1H7Q673</accession>
<keyword evidence="3" id="KW-0731">Sigma factor</keyword>
<comment type="similarity">
    <text evidence="1">Belongs to the sigma-70 factor family. ECF subfamily.</text>
</comment>
<dbReference type="GO" id="GO:0006352">
    <property type="term" value="P:DNA-templated transcription initiation"/>
    <property type="evidence" value="ECO:0007669"/>
    <property type="project" value="InterPro"/>
</dbReference>
<dbReference type="RefSeq" id="WP_090606308.1">
    <property type="nucleotide sequence ID" value="NZ_FNZR01000005.1"/>
</dbReference>
<dbReference type="EMBL" id="FNZR01000005">
    <property type="protein sequence ID" value="SEL43493.1"/>
    <property type="molecule type" value="Genomic_DNA"/>
</dbReference>
<dbReference type="Gene3D" id="1.10.10.10">
    <property type="entry name" value="Winged helix-like DNA-binding domain superfamily/Winged helix DNA-binding domain"/>
    <property type="match status" value="1"/>
</dbReference>
<dbReference type="GO" id="GO:0003677">
    <property type="term" value="F:DNA binding"/>
    <property type="evidence" value="ECO:0007669"/>
    <property type="project" value="InterPro"/>
</dbReference>
<dbReference type="STRING" id="332977.SAMN05421740_105201"/>
<organism evidence="6 7">
    <name type="scientific">Parapedobacter koreensis</name>
    <dbReference type="NCBI Taxonomy" id="332977"/>
    <lineage>
        <taxon>Bacteria</taxon>
        <taxon>Pseudomonadati</taxon>
        <taxon>Bacteroidota</taxon>
        <taxon>Sphingobacteriia</taxon>
        <taxon>Sphingobacteriales</taxon>
        <taxon>Sphingobacteriaceae</taxon>
        <taxon>Parapedobacter</taxon>
    </lineage>
</organism>
<evidence type="ECO:0000313" key="7">
    <source>
        <dbReference type="Proteomes" id="UP000198916"/>
    </source>
</evidence>
<dbReference type="InterPro" id="IPR007627">
    <property type="entry name" value="RNA_pol_sigma70_r2"/>
</dbReference>
<dbReference type="InterPro" id="IPR014327">
    <property type="entry name" value="RNA_pol_sigma70_bacteroid"/>
</dbReference>
<dbReference type="SMART" id="SM00421">
    <property type="entry name" value="HTH_LUXR"/>
    <property type="match status" value="1"/>
</dbReference>
<dbReference type="InterPro" id="IPR013325">
    <property type="entry name" value="RNA_pol_sigma_r2"/>
</dbReference>
<keyword evidence="7" id="KW-1185">Reference proteome</keyword>
<sequence length="185" mass="21400">MSTPVDPALITRLRDGEEAAFRAIYDQLHGQIYRMILALVKDTAKTEELLQETFVSLWLNRQKLDAEQPLYPYLYLTAKRLAIDHFRKKLVEANASDYAKKSVANSTNNTEEAVFFEDLNRFARETINALPMQQQLVFTLSRDEGLSYDEIAERLQISPNTVRNHMVSALRTLKLRFTQHGMIYS</sequence>
<evidence type="ECO:0000256" key="2">
    <source>
        <dbReference type="ARBA" id="ARBA00023015"/>
    </source>
</evidence>
<dbReference type="CDD" id="cd06171">
    <property type="entry name" value="Sigma70_r4"/>
    <property type="match status" value="1"/>
</dbReference>
<dbReference type="Pfam" id="PF04542">
    <property type="entry name" value="Sigma70_r2"/>
    <property type="match status" value="1"/>
</dbReference>
<dbReference type="Gene3D" id="1.10.1740.10">
    <property type="match status" value="1"/>
</dbReference>
<dbReference type="PANTHER" id="PTHR43133">
    <property type="entry name" value="RNA POLYMERASE ECF-TYPE SIGMA FACTO"/>
    <property type="match status" value="1"/>
</dbReference>
<dbReference type="SUPFAM" id="SSF88659">
    <property type="entry name" value="Sigma3 and sigma4 domains of RNA polymerase sigma factors"/>
    <property type="match status" value="1"/>
</dbReference>
<dbReference type="OrthoDB" id="659577at2"/>
<feature type="domain" description="HTH luxR-type" evidence="5">
    <location>
        <begin position="127"/>
        <end position="185"/>
    </location>
</feature>
<evidence type="ECO:0000256" key="1">
    <source>
        <dbReference type="ARBA" id="ARBA00010641"/>
    </source>
</evidence>
<dbReference type="Proteomes" id="UP000198916">
    <property type="component" value="Unassembled WGS sequence"/>
</dbReference>
<protein>
    <submittedName>
        <fullName evidence="6">RNA polymerase sigma-70 factor, ECF subfamily</fullName>
    </submittedName>
</protein>
<dbReference type="SUPFAM" id="SSF88946">
    <property type="entry name" value="Sigma2 domain of RNA polymerase sigma factors"/>
    <property type="match status" value="1"/>
</dbReference>